<reference evidence="3" key="1">
    <citation type="submission" date="2019-10" db="EMBL/GenBank/DDBJ databases">
        <title>Complete Genome Sequence of Bradyrhizobium betae type strain PL7HG1T.</title>
        <authorList>
            <person name="Bromfield E.S.P."/>
            <person name="Cloutier S."/>
        </authorList>
    </citation>
    <scope>NUCLEOTIDE SEQUENCE [LARGE SCALE GENOMIC DNA]</scope>
    <source>
        <strain evidence="3">PL7HG1</strain>
    </source>
</reference>
<evidence type="ECO:0000313" key="3">
    <source>
        <dbReference type="Proteomes" id="UP000325641"/>
    </source>
</evidence>
<name>A0A5P6PAV7_9BRAD</name>
<sequence length="76" mass="8287">MADNRDIRSGAYDPVSKDGLPQPDQVKDKSTPHEKGQWGADVRADGLPGTEPVLPDGLRKPRTSPLNPRTGRRKAD</sequence>
<dbReference type="EMBL" id="CP044543">
    <property type="protein sequence ID" value="QFI75499.1"/>
    <property type="molecule type" value="Genomic_DNA"/>
</dbReference>
<organism evidence="2 3">
    <name type="scientific">Bradyrhizobium betae</name>
    <dbReference type="NCBI Taxonomy" id="244734"/>
    <lineage>
        <taxon>Bacteria</taxon>
        <taxon>Pseudomonadati</taxon>
        <taxon>Pseudomonadota</taxon>
        <taxon>Alphaproteobacteria</taxon>
        <taxon>Hyphomicrobiales</taxon>
        <taxon>Nitrobacteraceae</taxon>
        <taxon>Bradyrhizobium</taxon>
    </lineage>
</organism>
<dbReference type="KEGG" id="bbet:F8237_25750"/>
<dbReference type="Proteomes" id="UP000325641">
    <property type="component" value="Chromosome"/>
</dbReference>
<protein>
    <submittedName>
        <fullName evidence="2">Uncharacterized protein</fullName>
    </submittedName>
</protein>
<dbReference type="AlphaFoldDB" id="A0A5P6PAV7"/>
<evidence type="ECO:0000256" key="1">
    <source>
        <dbReference type="SAM" id="MobiDB-lite"/>
    </source>
</evidence>
<proteinExistence type="predicted"/>
<gene>
    <name evidence="2" type="ORF">F8237_25750</name>
</gene>
<evidence type="ECO:0000313" key="2">
    <source>
        <dbReference type="EMBL" id="QFI75499.1"/>
    </source>
</evidence>
<feature type="compositionally biased region" description="Basic and acidic residues" evidence="1">
    <location>
        <begin position="25"/>
        <end position="36"/>
    </location>
</feature>
<feature type="region of interest" description="Disordered" evidence="1">
    <location>
        <begin position="1"/>
        <end position="76"/>
    </location>
</feature>
<accession>A0A5P6PAV7</accession>